<reference evidence="7 8" key="1">
    <citation type="journal article" date="2024" name="J. Plant Pathol.">
        <title>Sequence and assembly of the genome of Seiridium unicorne, isolate CBS 538.82, causal agent of cypress canker disease.</title>
        <authorList>
            <person name="Scali E."/>
            <person name="Rocca G.D."/>
            <person name="Danti R."/>
            <person name="Garbelotto M."/>
            <person name="Barberini S."/>
            <person name="Baroncelli R."/>
            <person name="Emiliani G."/>
        </authorList>
    </citation>
    <scope>NUCLEOTIDE SEQUENCE [LARGE SCALE GENOMIC DNA]</scope>
    <source>
        <strain evidence="7 8">BM-138-508</strain>
    </source>
</reference>
<keyword evidence="8" id="KW-1185">Reference proteome</keyword>
<keyword evidence="5 6" id="KW-0408">Iron</keyword>
<comment type="caution">
    <text evidence="7">The sequence shown here is derived from an EMBL/GenBank/DDBJ whole genome shotgun (WGS) entry which is preliminary data.</text>
</comment>
<dbReference type="InterPro" id="IPR001128">
    <property type="entry name" value="Cyt_P450"/>
</dbReference>
<sequence length="545" mass="61377">MDAIICAGLAAFENWAMLTCDGLSRTSIIVILFFLHYVPLKYYRIFLYHQYFSPYRHLPGPTNNHFFLGQSINFIRASSPTELYVQWMREWPDAPMIRYLSFANTEVLVCNSLNSYKDVLQTNCYSFKKPDTWRKITGMITGQGLLVLEFDEHCAHRKMVASPFSAPSTRKLEPVFQEKAKEVAELFDRAITAGNGKIGNVNVTDTFTKFTLDIVGRTVLGKDLNNLRSTSFASEGGKSTDDGEYTFYQAYASIFSQGALGNALLFANGFVPVRWLPLKANRNFLYGTSWLNNVLRELIRTRIAEITTSTSSKNVDSLESRDLMTFIVEESMPGGPAEGLLEENFLGHILQFMGAGVDTSSNMLAWSSHIFATQQDVQDTLRAEIMELLDKSPSPSFAEIDKLPYLTWFIKEALRVYPPAASIHRQAVTDLVIDGVHVSKDTTVDVVFSVAMLNPLVWGEDADKVDPTRWGRLTEAQQSPHAFSPFSNGPRICIGRHFAMVEIKTVLVEMLSHYRFLSVEKPFVCENPSFVLKPTGLEVSIEKIH</sequence>
<dbReference type="InterPro" id="IPR036396">
    <property type="entry name" value="Cyt_P450_sf"/>
</dbReference>
<evidence type="ECO:0000256" key="3">
    <source>
        <dbReference type="ARBA" id="ARBA00022617"/>
    </source>
</evidence>
<dbReference type="InterPro" id="IPR002401">
    <property type="entry name" value="Cyt_P450_E_grp-I"/>
</dbReference>
<dbReference type="InterPro" id="IPR050121">
    <property type="entry name" value="Cytochrome_P450_monoxygenase"/>
</dbReference>
<dbReference type="PROSITE" id="PS00086">
    <property type="entry name" value="CYTOCHROME_P450"/>
    <property type="match status" value="1"/>
</dbReference>
<proteinExistence type="inferred from homology"/>
<dbReference type="Proteomes" id="UP001408356">
    <property type="component" value="Unassembled WGS sequence"/>
</dbReference>
<dbReference type="PANTHER" id="PTHR24305">
    <property type="entry name" value="CYTOCHROME P450"/>
    <property type="match status" value="1"/>
</dbReference>
<dbReference type="Pfam" id="PF00067">
    <property type="entry name" value="p450"/>
    <property type="match status" value="1"/>
</dbReference>
<keyword evidence="3 6" id="KW-0349">Heme</keyword>
<dbReference type="PRINTS" id="PR00385">
    <property type="entry name" value="P450"/>
</dbReference>
<evidence type="ECO:0000313" key="7">
    <source>
        <dbReference type="EMBL" id="KAK9415002.1"/>
    </source>
</evidence>
<name>A0ABR2UKE3_9PEZI</name>
<accession>A0ABR2UKE3</accession>
<dbReference type="EMBL" id="JARVKF010000419">
    <property type="protein sequence ID" value="KAK9415002.1"/>
    <property type="molecule type" value="Genomic_DNA"/>
</dbReference>
<dbReference type="PANTHER" id="PTHR24305:SF166">
    <property type="entry name" value="CYTOCHROME P450 12A4, MITOCHONDRIAL-RELATED"/>
    <property type="match status" value="1"/>
</dbReference>
<evidence type="ECO:0000256" key="5">
    <source>
        <dbReference type="ARBA" id="ARBA00023004"/>
    </source>
</evidence>
<comment type="cofactor">
    <cofactor evidence="1">
        <name>heme</name>
        <dbReference type="ChEBI" id="CHEBI:30413"/>
    </cofactor>
</comment>
<evidence type="ECO:0000256" key="4">
    <source>
        <dbReference type="ARBA" id="ARBA00022723"/>
    </source>
</evidence>
<evidence type="ECO:0000256" key="2">
    <source>
        <dbReference type="ARBA" id="ARBA00010617"/>
    </source>
</evidence>
<evidence type="ECO:0000256" key="6">
    <source>
        <dbReference type="RuleBase" id="RU000461"/>
    </source>
</evidence>
<dbReference type="PRINTS" id="PR00463">
    <property type="entry name" value="EP450I"/>
</dbReference>
<dbReference type="InterPro" id="IPR017972">
    <property type="entry name" value="Cyt_P450_CS"/>
</dbReference>
<keyword evidence="6" id="KW-0560">Oxidoreductase</keyword>
<evidence type="ECO:0000256" key="1">
    <source>
        <dbReference type="ARBA" id="ARBA00001971"/>
    </source>
</evidence>
<gene>
    <name evidence="7" type="ORF">SUNI508_10607</name>
</gene>
<keyword evidence="4 6" id="KW-0479">Metal-binding</keyword>
<organism evidence="7 8">
    <name type="scientific">Seiridium unicorne</name>
    <dbReference type="NCBI Taxonomy" id="138068"/>
    <lineage>
        <taxon>Eukaryota</taxon>
        <taxon>Fungi</taxon>
        <taxon>Dikarya</taxon>
        <taxon>Ascomycota</taxon>
        <taxon>Pezizomycotina</taxon>
        <taxon>Sordariomycetes</taxon>
        <taxon>Xylariomycetidae</taxon>
        <taxon>Amphisphaeriales</taxon>
        <taxon>Sporocadaceae</taxon>
        <taxon>Seiridium</taxon>
    </lineage>
</organism>
<dbReference type="SUPFAM" id="SSF48264">
    <property type="entry name" value="Cytochrome P450"/>
    <property type="match status" value="1"/>
</dbReference>
<dbReference type="Gene3D" id="1.10.630.10">
    <property type="entry name" value="Cytochrome P450"/>
    <property type="match status" value="1"/>
</dbReference>
<protein>
    <submittedName>
        <fullName evidence="7">Cytochrome P450</fullName>
    </submittedName>
</protein>
<comment type="similarity">
    <text evidence="2 6">Belongs to the cytochrome P450 family.</text>
</comment>
<keyword evidence="6" id="KW-0503">Monooxygenase</keyword>
<evidence type="ECO:0000313" key="8">
    <source>
        <dbReference type="Proteomes" id="UP001408356"/>
    </source>
</evidence>